<dbReference type="Pfam" id="PF00574">
    <property type="entry name" value="CLP_protease"/>
    <property type="match status" value="1"/>
</dbReference>
<evidence type="ECO:0000313" key="4">
    <source>
        <dbReference type="EMBL" id="BCX49865.1"/>
    </source>
</evidence>
<evidence type="ECO:0008006" key="6">
    <source>
        <dbReference type="Google" id="ProtNLM"/>
    </source>
</evidence>
<feature type="compositionally biased region" description="Basic and acidic residues" evidence="2">
    <location>
        <begin position="58"/>
        <end position="83"/>
    </location>
</feature>
<feature type="coiled-coil region" evidence="1">
    <location>
        <begin position="94"/>
        <end position="171"/>
    </location>
</feature>
<dbReference type="Proteomes" id="UP001374893">
    <property type="component" value="Chromosome"/>
</dbReference>
<feature type="compositionally biased region" description="Low complexity" evidence="2">
    <location>
        <begin position="398"/>
        <end position="412"/>
    </location>
</feature>
<dbReference type="SUPFAM" id="SSF52096">
    <property type="entry name" value="ClpP/crotonase"/>
    <property type="match status" value="1"/>
</dbReference>
<dbReference type="EMBL" id="AP024702">
    <property type="protein sequence ID" value="BCX49865.1"/>
    <property type="molecule type" value="Genomic_DNA"/>
</dbReference>
<dbReference type="RefSeq" id="WP_338686664.1">
    <property type="nucleotide sequence ID" value="NZ_AP024702.1"/>
</dbReference>
<dbReference type="PANTHER" id="PTHR10381">
    <property type="entry name" value="ATP-DEPENDENT CLP PROTEASE PROTEOLYTIC SUBUNIT"/>
    <property type="match status" value="1"/>
</dbReference>
<sequence>MKTTVTRSALLGLALAGTLCAQQNSASPSAATTPPVEIKVEKKADEKKPAKKAPKSAEAPKKEAKTDKPAPKKNREEQMKEEQARLALENALADERVKKETAKLRSEVARLKAEKELIAERMSFAAMKRKADDEAQAAKMEVEAARLAREANIAKARAEMLTNELKAVQAESGIEITKLQNQIQEFEMAEKRKTYADAKPEYLKKPLKADGTLVISDRRIALNGAISGSTADYITDRIHYFNNQNREHPIFIVIDESPGGSVMAGYRILKAMEASDAPIHVVVKSFAASMAAAITTLAEESYCYPNAVMLHHQISATVFGRLNLTQQEEFLKESQRWWERLATPIADKMGITKEEFIKKMYAQSTSGDWSEFGVEAQKLKWVNHIVQGIDETSFLRSPDAARSAPAATPTASVQTGPPVMEATLDEDGRPVMYLPRINPKDVYFIYNPDGYYRLR</sequence>
<accession>A0ABM7RGX0</accession>
<proteinExistence type="predicted"/>
<gene>
    <name evidence="4" type="ORF">HAHE_37730</name>
</gene>
<dbReference type="InterPro" id="IPR023562">
    <property type="entry name" value="ClpP/TepA"/>
</dbReference>
<evidence type="ECO:0000256" key="1">
    <source>
        <dbReference type="SAM" id="Coils"/>
    </source>
</evidence>
<reference evidence="4 5" key="1">
    <citation type="submission" date="2021-06" db="EMBL/GenBank/DDBJ databases">
        <title>Complete genome of Haloferula helveola possessing various polysaccharide degrading enzymes.</title>
        <authorList>
            <person name="Takami H."/>
            <person name="Huang C."/>
            <person name="Hamasaki K."/>
        </authorList>
    </citation>
    <scope>NUCLEOTIDE SEQUENCE [LARGE SCALE GENOMIC DNA]</scope>
    <source>
        <strain evidence="4 5">CN-1</strain>
    </source>
</reference>
<feature type="chain" id="PRO_5047513306" description="Peptidase S14" evidence="3">
    <location>
        <begin position="22"/>
        <end position="455"/>
    </location>
</feature>
<keyword evidence="1" id="KW-0175">Coiled coil</keyword>
<feature type="compositionally biased region" description="Polar residues" evidence="2">
    <location>
        <begin position="22"/>
        <end position="32"/>
    </location>
</feature>
<keyword evidence="3" id="KW-0732">Signal</keyword>
<feature type="compositionally biased region" description="Basic and acidic residues" evidence="2">
    <location>
        <begin position="38"/>
        <end position="48"/>
    </location>
</feature>
<evidence type="ECO:0000256" key="2">
    <source>
        <dbReference type="SAM" id="MobiDB-lite"/>
    </source>
</evidence>
<name>A0ABM7RGX0_9BACT</name>
<feature type="signal peptide" evidence="3">
    <location>
        <begin position="1"/>
        <end position="21"/>
    </location>
</feature>
<dbReference type="PANTHER" id="PTHR10381:SF11">
    <property type="entry name" value="ATP-DEPENDENT CLP PROTEASE PROTEOLYTIC SUBUNIT, MITOCHONDRIAL"/>
    <property type="match status" value="1"/>
</dbReference>
<organism evidence="4 5">
    <name type="scientific">Haloferula helveola</name>
    <dbReference type="NCBI Taxonomy" id="490095"/>
    <lineage>
        <taxon>Bacteria</taxon>
        <taxon>Pseudomonadati</taxon>
        <taxon>Verrucomicrobiota</taxon>
        <taxon>Verrucomicrobiia</taxon>
        <taxon>Verrucomicrobiales</taxon>
        <taxon>Verrucomicrobiaceae</taxon>
        <taxon>Haloferula</taxon>
    </lineage>
</organism>
<feature type="region of interest" description="Disordered" evidence="2">
    <location>
        <begin position="398"/>
        <end position="419"/>
    </location>
</feature>
<feature type="region of interest" description="Disordered" evidence="2">
    <location>
        <begin position="22"/>
        <end position="83"/>
    </location>
</feature>
<protein>
    <recommendedName>
        <fullName evidence="6">Peptidase S14</fullName>
    </recommendedName>
</protein>
<evidence type="ECO:0000313" key="5">
    <source>
        <dbReference type="Proteomes" id="UP001374893"/>
    </source>
</evidence>
<dbReference type="InterPro" id="IPR029045">
    <property type="entry name" value="ClpP/crotonase-like_dom_sf"/>
</dbReference>
<keyword evidence="5" id="KW-1185">Reference proteome</keyword>
<dbReference type="Gene3D" id="3.90.226.10">
    <property type="entry name" value="2-enoyl-CoA Hydratase, Chain A, domain 1"/>
    <property type="match status" value="1"/>
</dbReference>
<evidence type="ECO:0000256" key="3">
    <source>
        <dbReference type="SAM" id="SignalP"/>
    </source>
</evidence>